<name>A0ABQ1V1H7_9BACT</name>
<keyword evidence="2" id="KW-1185">Reference proteome</keyword>
<reference evidence="2" key="1">
    <citation type="journal article" date="2019" name="Int. J. Syst. Evol. Microbiol.">
        <title>The Global Catalogue of Microorganisms (GCM) 10K type strain sequencing project: providing services to taxonomists for standard genome sequencing and annotation.</title>
        <authorList>
            <consortium name="The Broad Institute Genomics Platform"/>
            <consortium name="The Broad Institute Genome Sequencing Center for Infectious Disease"/>
            <person name="Wu L."/>
            <person name="Ma J."/>
        </authorList>
    </citation>
    <scope>NUCLEOTIDE SEQUENCE [LARGE SCALE GENOMIC DNA]</scope>
    <source>
        <strain evidence="2">CGMCC 1.15407</strain>
    </source>
</reference>
<gene>
    <name evidence="1" type="ORF">GCM10011339_21500</name>
</gene>
<comment type="caution">
    <text evidence="1">The sequence shown here is derived from an EMBL/GenBank/DDBJ whole genome shotgun (WGS) entry which is preliminary data.</text>
</comment>
<sequence>MEGPRSKGKDTSEPRFSDLHLKCYPIKTNFRHVSTFNPFKFTALKHYNLYKILHDYLEKTNAFDGKIPIADRIAPIVLGTQSAF</sequence>
<proteinExistence type="predicted"/>
<dbReference type="EMBL" id="BMIU01000009">
    <property type="protein sequence ID" value="GGF33043.1"/>
    <property type="molecule type" value="Genomic_DNA"/>
</dbReference>
<evidence type="ECO:0000313" key="1">
    <source>
        <dbReference type="EMBL" id="GGF33043.1"/>
    </source>
</evidence>
<organism evidence="1 2">
    <name type="scientific">Echinicola rosea</name>
    <dbReference type="NCBI Taxonomy" id="1807691"/>
    <lineage>
        <taxon>Bacteria</taxon>
        <taxon>Pseudomonadati</taxon>
        <taxon>Bacteroidota</taxon>
        <taxon>Cytophagia</taxon>
        <taxon>Cytophagales</taxon>
        <taxon>Cyclobacteriaceae</taxon>
        <taxon>Echinicola</taxon>
    </lineage>
</organism>
<evidence type="ECO:0000313" key="2">
    <source>
        <dbReference type="Proteomes" id="UP000647339"/>
    </source>
</evidence>
<accession>A0ABQ1V1H7</accession>
<protein>
    <submittedName>
        <fullName evidence="1">Uncharacterized protein</fullName>
    </submittedName>
</protein>
<dbReference type="Proteomes" id="UP000647339">
    <property type="component" value="Unassembled WGS sequence"/>
</dbReference>